<dbReference type="PANTHER" id="PTHR24251">
    <property type="entry name" value="OVOCHYMASE-RELATED"/>
    <property type="match status" value="1"/>
</dbReference>
<evidence type="ECO:0000256" key="2">
    <source>
        <dbReference type="SAM" id="MobiDB-lite"/>
    </source>
</evidence>
<dbReference type="Proteomes" id="UP001189429">
    <property type="component" value="Unassembled WGS sequence"/>
</dbReference>
<feature type="region of interest" description="Disordered" evidence="2">
    <location>
        <begin position="296"/>
        <end position="315"/>
    </location>
</feature>
<evidence type="ECO:0000313" key="3">
    <source>
        <dbReference type="EMBL" id="CAK0816973.1"/>
    </source>
</evidence>
<keyword evidence="1" id="KW-0677">Repeat</keyword>
<evidence type="ECO:0000313" key="4">
    <source>
        <dbReference type="Proteomes" id="UP001189429"/>
    </source>
</evidence>
<keyword evidence="4" id="KW-1185">Reference proteome</keyword>
<gene>
    <name evidence="3" type="ORF">PCOR1329_LOCUS19713</name>
</gene>
<dbReference type="SUPFAM" id="SSF49854">
    <property type="entry name" value="Spermadhesin, CUB domain"/>
    <property type="match status" value="2"/>
</dbReference>
<dbReference type="PANTHER" id="PTHR24251:SF52">
    <property type="entry name" value="CUB DOMAIN-CONTAINING PROTEIN"/>
    <property type="match status" value="1"/>
</dbReference>
<reference evidence="3" key="1">
    <citation type="submission" date="2023-10" db="EMBL/GenBank/DDBJ databases">
        <authorList>
            <person name="Chen Y."/>
            <person name="Shah S."/>
            <person name="Dougan E. K."/>
            <person name="Thang M."/>
            <person name="Chan C."/>
        </authorList>
    </citation>
    <scope>NUCLEOTIDE SEQUENCE [LARGE SCALE GENOMIC DNA]</scope>
</reference>
<feature type="region of interest" description="Disordered" evidence="2">
    <location>
        <begin position="85"/>
        <end position="112"/>
    </location>
</feature>
<organism evidence="3 4">
    <name type="scientific">Prorocentrum cordatum</name>
    <dbReference type="NCBI Taxonomy" id="2364126"/>
    <lineage>
        <taxon>Eukaryota</taxon>
        <taxon>Sar</taxon>
        <taxon>Alveolata</taxon>
        <taxon>Dinophyceae</taxon>
        <taxon>Prorocentrales</taxon>
        <taxon>Prorocentraceae</taxon>
        <taxon>Prorocentrum</taxon>
    </lineage>
</organism>
<protein>
    <recommendedName>
        <fullName evidence="5">Subtilisin</fullName>
    </recommendedName>
</protein>
<accession>A0ABN9RGU2</accession>
<evidence type="ECO:0008006" key="5">
    <source>
        <dbReference type="Google" id="ProtNLM"/>
    </source>
</evidence>
<name>A0ABN9RGU2_9DINO</name>
<dbReference type="Gene3D" id="2.60.120.290">
    <property type="entry name" value="Spermadhesin, CUB domain"/>
    <property type="match status" value="1"/>
</dbReference>
<evidence type="ECO:0000256" key="1">
    <source>
        <dbReference type="ARBA" id="ARBA00022737"/>
    </source>
</evidence>
<proteinExistence type="predicted"/>
<sequence length="456" mass="47835">MEGGSVPPEFLHIAASAGAMPLEGLSAIRPPVSPATAARAGEILETTKANAVVCEKSSFDEIDINAQRIEAVRNFVQRLDEECAHGGADDASNSSSEDEEGGEKAGRASKRGRVLEETAFGADETAREAVERDMLIQLSNTVSVTTSFEVEVSDISAATSLSNTIAGAADAIKVPPSPAPTTSPTLAPTTEPPAQWYAEITGGCTVSNGCVRSPNYPEDYSNEDECEITLTSEGVWLTPTSFDVESYFDSLTVNGVSYDGTSSNALTDPVFATTTIYWSPDSYQAAAGWELCPTPAPTQISTPSPPNGTGAPTSTPSEYPWYAAITGGCTVTNGCVRSPNYPQDYTNDDECEIALASEGVWLTPTSFDVESYFDSLTVNGVSYDGTSWNALTEPVFVTATIYWSPDSYQAAAGWELCPTPAPTQISTPSPPVGTGALTEALVGATLTGARAEEPTD</sequence>
<dbReference type="EMBL" id="CAUYUJ010006324">
    <property type="protein sequence ID" value="CAK0816973.1"/>
    <property type="molecule type" value="Genomic_DNA"/>
</dbReference>
<dbReference type="InterPro" id="IPR035914">
    <property type="entry name" value="Sperma_CUB_dom_sf"/>
</dbReference>
<comment type="caution">
    <text evidence="3">The sequence shown here is derived from an EMBL/GenBank/DDBJ whole genome shotgun (WGS) entry which is preliminary data.</text>
</comment>